<sequence>MRNLCFALAILLTSVPKTKASGDDPAADANSKVTDFCSMMAYYSALKDELQQWIATATVRENDLAEEAKLLTVAAVKTQHTRSGPAYQLLAQLALQRASTAAAEIAKHTPKLQAAIAAVATKQGELANLHAHEASVAAAQSITATGTGTAGATLQGSTNKQCIMQVKRTIVTEANCEETEGKLAAAKNIGNLFTKARSIKTVPAERLKARDLQATLEAKGNIDAGSGWRVTTDAKACEDNGSAGPAGSATKGVALTALTPTGTLTYSNLDLTTSPEHPSEDHSGKQSNKVTYHISDAELRQALRAAQQAKPALTPQVKTETVESAAGTAAAKKLAAAISRPGTKTAKGEAETAEIAMLIFKKKSGSIETDFLTPLTKDKLSIPTDGEPITGSTQDLATSHFDAAMAYYYARNLKKAAEASEGAKPEERTKTDAADKTEEKKDGDNKTNAADCTGTEEGICDKTKCDWNAEKKQCRVKESAYISSVTKAPLFVAAVFLA</sequence>
<dbReference type="SUPFAM" id="SSF58087">
    <property type="entry name" value="Variant surface glycoprotein (N-terminal domain)"/>
    <property type="match status" value="1"/>
</dbReference>
<feature type="chain" id="PRO_5012430156" evidence="2">
    <location>
        <begin position="21"/>
        <end position="498"/>
    </location>
</feature>
<proteinExistence type="predicted"/>
<name>A0A1J0RAA8_9TRYP</name>
<feature type="compositionally biased region" description="Basic and acidic residues" evidence="1">
    <location>
        <begin position="418"/>
        <end position="445"/>
    </location>
</feature>
<dbReference type="VEuPathDB" id="TriTrypDB:Tb1125.Tb11.v5.0913"/>
<protein>
    <submittedName>
        <fullName evidence="3">Variant surface glycoprotein 1125.4207</fullName>
    </submittedName>
</protein>
<dbReference type="VEuPathDB" id="TriTrypDB:Tb427_000065300"/>
<feature type="signal peptide" evidence="2">
    <location>
        <begin position="1"/>
        <end position="20"/>
    </location>
</feature>
<feature type="compositionally biased region" description="Polar residues" evidence="1">
    <location>
        <begin position="267"/>
        <end position="276"/>
    </location>
</feature>
<evidence type="ECO:0000256" key="1">
    <source>
        <dbReference type="SAM" id="MobiDB-lite"/>
    </source>
</evidence>
<dbReference type="VEuPathDB" id="TriTrypDB:Tb10.v4.0122"/>
<reference evidence="3" key="1">
    <citation type="submission" date="2016-08" db="EMBL/GenBank/DDBJ databases">
        <title>VSG repertoire of Trypanosoma brucei EATRO 1125.</title>
        <authorList>
            <person name="Cross G.A."/>
        </authorList>
    </citation>
    <scope>NUCLEOTIDE SEQUENCE</scope>
    <source>
        <strain evidence="3">EATRO 1125</strain>
    </source>
</reference>
<dbReference type="EMBL" id="KX700778">
    <property type="protein sequence ID" value="APD74734.1"/>
    <property type="molecule type" value="Genomic_DNA"/>
</dbReference>
<feature type="region of interest" description="Disordered" evidence="1">
    <location>
        <begin position="418"/>
        <end position="452"/>
    </location>
</feature>
<feature type="region of interest" description="Disordered" evidence="1">
    <location>
        <begin position="267"/>
        <end position="288"/>
    </location>
</feature>
<organism evidence="3">
    <name type="scientific">Trypanosoma brucei</name>
    <dbReference type="NCBI Taxonomy" id="5691"/>
    <lineage>
        <taxon>Eukaryota</taxon>
        <taxon>Discoba</taxon>
        <taxon>Euglenozoa</taxon>
        <taxon>Kinetoplastea</taxon>
        <taxon>Metakinetoplastina</taxon>
        <taxon>Trypanosomatida</taxon>
        <taxon>Trypanosomatidae</taxon>
        <taxon>Trypanosoma</taxon>
    </lineage>
</organism>
<evidence type="ECO:0000256" key="2">
    <source>
        <dbReference type="SAM" id="SignalP"/>
    </source>
</evidence>
<dbReference type="AlphaFoldDB" id="A0A1J0RAA8"/>
<accession>A0A1J0RAA8</accession>
<keyword evidence="2" id="KW-0732">Signal</keyword>
<evidence type="ECO:0000313" key="3">
    <source>
        <dbReference type="EMBL" id="APD74734.1"/>
    </source>
</evidence>